<evidence type="ECO:0000256" key="1">
    <source>
        <dbReference type="SAM" id="MobiDB-lite"/>
    </source>
</evidence>
<dbReference type="WBParaSite" id="PSAMB.scaffold3642size17465.g22230.t1">
    <property type="protein sequence ID" value="PSAMB.scaffold3642size17465.g22230.t1"/>
    <property type="gene ID" value="PSAMB.scaffold3642size17465.g22230"/>
</dbReference>
<reference evidence="4" key="1">
    <citation type="submission" date="2022-11" db="UniProtKB">
        <authorList>
            <consortium name="WormBaseParasite"/>
        </authorList>
    </citation>
    <scope>IDENTIFICATION</scope>
</reference>
<proteinExistence type="predicted"/>
<feature type="domain" description="SGS" evidence="2">
    <location>
        <begin position="25"/>
        <end position="110"/>
    </location>
</feature>
<dbReference type="InterPro" id="IPR007699">
    <property type="entry name" value="SGS_dom"/>
</dbReference>
<name>A0A914WCP1_9BILA</name>
<dbReference type="AlphaFoldDB" id="A0A914WCP1"/>
<evidence type="ECO:0000259" key="2">
    <source>
        <dbReference type="PROSITE" id="PS51048"/>
    </source>
</evidence>
<organism evidence="3 4">
    <name type="scientific">Plectus sambesii</name>
    <dbReference type="NCBI Taxonomy" id="2011161"/>
    <lineage>
        <taxon>Eukaryota</taxon>
        <taxon>Metazoa</taxon>
        <taxon>Ecdysozoa</taxon>
        <taxon>Nematoda</taxon>
        <taxon>Chromadorea</taxon>
        <taxon>Plectida</taxon>
        <taxon>Plectina</taxon>
        <taxon>Plectoidea</taxon>
        <taxon>Plectidae</taxon>
        <taxon>Plectus</taxon>
    </lineage>
</organism>
<evidence type="ECO:0000313" key="3">
    <source>
        <dbReference type="Proteomes" id="UP000887566"/>
    </source>
</evidence>
<dbReference type="InterPro" id="IPR052289">
    <property type="entry name" value="Calcyclin-binding_UBL-bridge"/>
</dbReference>
<accession>A0A914WCP1</accession>
<dbReference type="PANTHER" id="PTHR13164">
    <property type="entry name" value="CALICYLIN BINDING PROTEIN"/>
    <property type="match status" value="1"/>
</dbReference>
<keyword evidence="3" id="KW-1185">Reference proteome</keyword>
<dbReference type="InterPro" id="IPR008978">
    <property type="entry name" value="HSP20-like_chaperone"/>
</dbReference>
<evidence type="ECO:0000313" key="4">
    <source>
        <dbReference type="WBParaSite" id="PSAMB.scaffold3642size17465.g22230.t1"/>
    </source>
</evidence>
<dbReference type="GO" id="GO:0005634">
    <property type="term" value="C:nucleus"/>
    <property type="evidence" value="ECO:0007669"/>
    <property type="project" value="TreeGrafter"/>
</dbReference>
<dbReference type="PANTHER" id="PTHR13164:SF3">
    <property type="entry name" value="CALCYCLIN-BINDING PROTEIN"/>
    <property type="match status" value="1"/>
</dbReference>
<dbReference type="SUPFAM" id="SSF49764">
    <property type="entry name" value="HSP20-like chaperones"/>
    <property type="match status" value="1"/>
</dbReference>
<dbReference type="Gene3D" id="2.60.40.790">
    <property type="match status" value="1"/>
</dbReference>
<protein>
    <submittedName>
        <fullName evidence="4">SGS domain-containing protein</fullName>
    </submittedName>
</protein>
<feature type="region of interest" description="Disordered" evidence="1">
    <location>
        <begin position="88"/>
        <end position="110"/>
    </location>
</feature>
<dbReference type="Proteomes" id="UP000887566">
    <property type="component" value="Unplaced"/>
</dbReference>
<sequence length="110" mass="12422">MSIVNLLNNIDVDNSFFKQKKDTVLLMLKKAKEGGKWDAVTKMDKIAADKRVPKVDEKADPQASLMSMMKHMYDDGDDEMKRSIKKAWHESQSKKGPGMGMEGFGNLDDL</sequence>
<dbReference type="PROSITE" id="PS51048">
    <property type="entry name" value="SGS"/>
    <property type="match status" value="1"/>
</dbReference>